<dbReference type="SUPFAM" id="SSF48371">
    <property type="entry name" value="ARM repeat"/>
    <property type="match status" value="1"/>
</dbReference>
<protein>
    <recommendedName>
        <fullName evidence="3">TIGR02270 family protein</fullName>
    </recommendedName>
</protein>
<dbReference type="Proteomes" id="UP000183471">
    <property type="component" value="Unassembled WGS sequence"/>
</dbReference>
<dbReference type="InterPro" id="IPR011989">
    <property type="entry name" value="ARM-like"/>
</dbReference>
<sequence>MLANFLEPIPHIIQQHAEEAAHLRHMRSTLVSAPHVKLHHLRRLDDRLAAHLDGLAVAGEYGSNACEAALESPGIGEVFAATVRAIMEKDERRLDKLFALAGAVPKAQPGLISAFGWVSAPYLEGTVATLLASMEPFRRQTGITACVMHRVDPGATLTQSLTHSEPSLRARALRAVGELGQRDLLVSCLSVLEDEDAGVRFWAAWSAVLLGNREKAVKVLESFLLLPNAYRERALRLLLKVLDLPSAQQLLKTVAQDPNKRLVIQGAGIAGDPYYIPWLIKQMEDLKLTRVAGESFSFITGLDLAYLDLERKPPEGVEFGPNDDPEDDNVAMDEDDSLPWPDPVKIQAWWDANKSCFTNGVRYFMGAPVTREHCIHVLKEGYQRQRIAAAEYLCLLAPGTQLFPTSAPAWRQQRWLAKMG</sequence>
<dbReference type="Gene3D" id="1.25.10.10">
    <property type="entry name" value="Leucine-rich Repeat Variant"/>
    <property type="match status" value="1"/>
</dbReference>
<reference evidence="1 2" key="1">
    <citation type="submission" date="2016-10" db="EMBL/GenBank/DDBJ databases">
        <authorList>
            <person name="Varghese N."/>
            <person name="Submissions S."/>
        </authorList>
    </citation>
    <scope>NUCLEOTIDE SEQUENCE [LARGE SCALE GENOMIC DNA]</scope>
    <source>
        <strain evidence="1 2">Nl1</strain>
    </source>
</reference>
<dbReference type="NCBIfam" id="TIGR02270">
    <property type="entry name" value="TIGR02270 family protein"/>
    <property type="match status" value="1"/>
</dbReference>
<accession>A0ABY0TDU6</accession>
<comment type="caution">
    <text evidence="1">The sequence shown here is derived from an EMBL/GenBank/DDBJ whole genome shotgun (WGS) entry which is preliminary data.</text>
</comment>
<evidence type="ECO:0000313" key="2">
    <source>
        <dbReference type="Proteomes" id="UP000183471"/>
    </source>
</evidence>
<dbReference type="EMBL" id="FNKY01000001">
    <property type="protein sequence ID" value="SDQ68175.1"/>
    <property type="molecule type" value="Genomic_DNA"/>
</dbReference>
<evidence type="ECO:0008006" key="3">
    <source>
        <dbReference type="Google" id="ProtNLM"/>
    </source>
</evidence>
<dbReference type="RefSeq" id="WP_074632026.1">
    <property type="nucleotide sequence ID" value="NZ_FNKY01000001.1"/>
</dbReference>
<organism evidence="1 2">
    <name type="scientific">Nitrosospira multiformis</name>
    <dbReference type="NCBI Taxonomy" id="1231"/>
    <lineage>
        <taxon>Bacteria</taxon>
        <taxon>Pseudomonadati</taxon>
        <taxon>Pseudomonadota</taxon>
        <taxon>Betaproteobacteria</taxon>
        <taxon>Nitrosomonadales</taxon>
        <taxon>Nitrosomonadaceae</taxon>
        <taxon>Nitrosospira</taxon>
    </lineage>
</organism>
<dbReference type="InterPro" id="IPR011959">
    <property type="entry name" value="CHP02270"/>
</dbReference>
<proteinExistence type="predicted"/>
<evidence type="ECO:0000313" key="1">
    <source>
        <dbReference type="EMBL" id="SDQ68175.1"/>
    </source>
</evidence>
<dbReference type="InterPro" id="IPR016024">
    <property type="entry name" value="ARM-type_fold"/>
</dbReference>
<name>A0ABY0TDU6_9PROT</name>
<keyword evidence="2" id="KW-1185">Reference proteome</keyword>
<dbReference type="Pfam" id="PF13646">
    <property type="entry name" value="HEAT_2"/>
    <property type="match status" value="1"/>
</dbReference>
<gene>
    <name evidence="1" type="ORF">SAMN05216402_1833</name>
</gene>